<organism evidence="1 2">
    <name type="scientific">Mycena pura</name>
    <dbReference type="NCBI Taxonomy" id="153505"/>
    <lineage>
        <taxon>Eukaryota</taxon>
        <taxon>Fungi</taxon>
        <taxon>Dikarya</taxon>
        <taxon>Basidiomycota</taxon>
        <taxon>Agaricomycotina</taxon>
        <taxon>Agaricomycetes</taxon>
        <taxon>Agaricomycetidae</taxon>
        <taxon>Agaricales</taxon>
        <taxon>Marasmiineae</taxon>
        <taxon>Mycenaceae</taxon>
        <taxon>Mycena</taxon>
    </lineage>
</organism>
<accession>A0AAD6V8J2</accession>
<reference evidence="1" key="1">
    <citation type="submission" date="2023-03" db="EMBL/GenBank/DDBJ databases">
        <title>Massive genome expansion in bonnet fungi (Mycena s.s.) driven by repeated elements and novel gene families across ecological guilds.</title>
        <authorList>
            <consortium name="Lawrence Berkeley National Laboratory"/>
            <person name="Harder C.B."/>
            <person name="Miyauchi S."/>
            <person name="Viragh M."/>
            <person name="Kuo A."/>
            <person name="Thoen E."/>
            <person name="Andreopoulos B."/>
            <person name="Lu D."/>
            <person name="Skrede I."/>
            <person name="Drula E."/>
            <person name="Henrissat B."/>
            <person name="Morin E."/>
            <person name="Kohler A."/>
            <person name="Barry K."/>
            <person name="LaButti K."/>
            <person name="Morin E."/>
            <person name="Salamov A."/>
            <person name="Lipzen A."/>
            <person name="Mereny Z."/>
            <person name="Hegedus B."/>
            <person name="Baldrian P."/>
            <person name="Stursova M."/>
            <person name="Weitz H."/>
            <person name="Taylor A."/>
            <person name="Grigoriev I.V."/>
            <person name="Nagy L.G."/>
            <person name="Martin F."/>
            <person name="Kauserud H."/>
        </authorList>
    </citation>
    <scope>NUCLEOTIDE SEQUENCE</scope>
    <source>
        <strain evidence="1">9144</strain>
    </source>
</reference>
<dbReference type="EMBL" id="JARJCW010000054">
    <property type="protein sequence ID" value="KAJ7202642.1"/>
    <property type="molecule type" value="Genomic_DNA"/>
</dbReference>
<comment type="caution">
    <text evidence="1">The sequence shown here is derived from an EMBL/GenBank/DDBJ whole genome shotgun (WGS) entry which is preliminary data.</text>
</comment>
<proteinExistence type="predicted"/>
<dbReference type="AlphaFoldDB" id="A0AAD6V8J2"/>
<evidence type="ECO:0000313" key="2">
    <source>
        <dbReference type="Proteomes" id="UP001219525"/>
    </source>
</evidence>
<keyword evidence="2" id="KW-1185">Reference proteome</keyword>
<protein>
    <recommendedName>
        <fullName evidence="3">Glucose-methanol-choline oxidoreductase N-terminal domain-containing protein</fullName>
    </recommendedName>
</protein>
<feature type="non-terminal residue" evidence="1">
    <location>
        <position position="135"/>
    </location>
</feature>
<evidence type="ECO:0008006" key="3">
    <source>
        <dbReference type="Google" id="ProtNLM"/>
    </source>
</evidence>
<dbReference type="InterPro" id="IPR036188">
    <property type="entry name" value="FAD/NAD-bd_sf"/>
</dbReference>
<dbReference type="SUPFAM" id="SSF51905">
    <property type="entry name" value="FAD/NAD(P)-binding domain"/>
    <property type="match status" value="1"/>
</dbReference>
<gene>
    <name evidence="1" type="ORF">GGX14DRAFT_653939</name>
</gene>
<dbReference type="Proteomes" id="UP001219525">
    <property type="component" value="Unassembled WGS sequence"/>
</dbReference>
<sequence length="135" mass="14372">MDAFIHTIVPTEEPTLVVCRADTTAPLVDEDTRAGFAAKPLLEHPGMSSEFDFIVVGGGTAGCTAVGRLAENPKIRILVVETQATVTSAPSMLDRPRAEYTRVEQPNTRGKLEVLADHVSVLKAGRAGEPPATSY</sequence>
<evidence type="ECO:0000313" key="1">
    <source>
        <dbReference type="EMBL" id="KAJ7202642.1"/>
    </source>
</evidence>
<dbReference type="Gene3D" id="3.50.50.60">
    <property type="entry name" value="FAD/NAD(P)-binding domain"/>
    <property type="match status" value="1"/>
</dbReference>
<name>A0AAD6V8J2_9AGAR</name>